<dbReference type="InterPro" id="IPR007159">
    <property type="entry name" value="SpoVT-AbrB_dom"/>
</dbReference>
<dbReference type="RefSeq" id="WP_083041705.1">
    <property type="nucleotide sequence ID" value="NZ_CP020558.1"/>
</dbReference>
<proteinExistence type="predicted"/>
<geneLocation type="plasmid" evidence="3">
    <name>pplp3</name>
</geneLocation>
<reference evidence="2 3" key="1">
    <citation type="submission" date="2017-03" db="EMBL/GenBank/DDBJ databases">
        <title>Paenibacillus larvae genome sequencing.</title>
        <authorList>
            <person name="Dingman D.W."/>
        </authorList>
    </citation>
    <scope>NUCLEOTIDE SEQUENCE [LARGE SCALE GENOMIC DNA]</scope>
    <source>
        <strain evidence="2 3">SAG 10367</strain>
        <plasmid evidence="3">pplp3</plasmid>
    </source>
</reference>
<gene>
    <name evidence="2" type="ORF">B7C51_24945</name>
</gene>
<evidence type="ECO:0000259" key="1">
    <source>
        <dbReference type="SMART" id="SM00966"/>
    </source>
</evidence>
<accession>A0A1V0UZV2</accession>
<dbReference type="Pfam" id="PF04014">
    <property type="entry name" value="MazE_antitoxin"/>
    <property type="match status" value="1"/>
</dbReference>
<dbReference type="AlphaFoldDB" id="A0A1V0UZV2"/>
<dbReference type="Proteomes" id="UP000192727">
    <property type="component" value="Plasmid pPLP3"/>
</dbReference>
<keyword evidence="2" id="KW-0614">Plasmid</keyword>
<name>A0A1V0UZV2_9BACL</name>
<dbReference type="GO" id="GO:0003677">
    <property type="term" value="F:DNA binding"/>
    <property type="evidence" value="ECO:0007669"/>
    <property type="project" value="InterPro"/>
</dbReference>
<dbReference type="NCBIfam" id="TIGR01439">
    <property type="entry name" value="lp_hng_hel_AbrB"/>
    <property type="match status" value="1"/>
</dbReference>
<dbReference type="Gene3D" id="2.10.260.10">
    <property type="match status" value="1"/>
</dbReference>
<sequence length="69" mass="7773">MKYYTSGIMTPKGQITLPAEIRKKYKLEAGDRLSLIVDQNDNIVGVRVVKPQSIKSVLGILKDKVKEKE</sequence>
<dbReference type="SMART" id="SM00966">
    <property type="entry name" value="SpoVT_AbrB"/>
    <property type="match status" value="1"/>
</dbReference>
<evidence type="ECO:0000313" key="2">
    <source>
        <dbReference type="EMBL" id="ARF70724.1"/>
    </source>
</evidence>
<protein>
    <recommendedName>
        <fullName evidence="1">SpoVT-AbrB domain-containing protein</fullName>
    </recommendedName>
</protein>
<dbReference type="InterPro" id="IPR037914">
    <property type="entry name" value="SpoVT-AbrB_sf"/>
</dbReference>
<feature type="domain" description="SpoVT-AbrB" evidence="1">
    <location>
        <begin position="7"/>
        <end position="53"/>
    </location>
</feature>
<evidence type="ECO:0000313" key="3">
    <source>
        <dbReference type="Proteomes" id="UP000192727"/>
    </source>
</evidence>
<dbReference type="EMBL" id="CP020558">
    <property type="protein sequence ID" value="ARF70724.1"/>
    <property type="molecule type" value="Genomic_DNA"/>
</dbReference>
<organism evidence="2 3">
    <name type="scientific">Paenibacillus larvae subsp. pulvifaciens</name>
    <dbReference type="NCBI Taxonomy" id="1477"/>
    <lineage>
        <taxon>Bacteria</taxon>
        <taxon>Bacillati</taxon>
        <taxon>Bacillota</taxon>
        <taxon>Bacilli</taxon>
        <taxon>Bacillales</taxon>
        <taxon>Paenibacillaceae</taxon>
        <taxon>Paenibacillus</taxon>
    </lineage>
</organism>
<dbReference type="SUPFAM" id="SSF89447">
    <property type="entry name" value="AbrB/MazE/MraZ-like"/>
    <property type="match status" value="1"/>
</dbReference>